<gene>
    <name evidence="1" type="ORF">LCGC14_1984910</name>
</gene>
<accession>A0A0F9I4W3</accession>
<organism evidence="1">
    <name type="scientific">marine sediment metagenome</name>
    <dbReference type="NCBI Taxonomy" id="412755"/>
    <lineage>
        <taxon>unclassified sequences</taxon>
        <taxon>metagenomes</taxon>
        <taxon>ecological metagenomes</taxon>
    </lineage>
</organism>
<dbReference type="Pfam" id="PF19795">
    <property type="entry name" value="DUF6279"/>
    <property type="match status" value="1"/>
</dbReference>
<dbReference type="AlphaFoldDB" id="A0A0F9I4W3"/>
<dbReference type="PROSITE" id="PS51257">
    <property type="entry name" value="PROKAR_LIPOPROTEIN"/>
    <property type="match status" value="1"/>
</dbReference>
<evidence type="ECO:0008006" key="2">
    <source>
        <dbReference type="Google" id="ProtNLM"/>
    </source>
</evidence>
<evidence type="ECO:0000313" key="1">
    <source>
        <dbReference type="EMBL" id="KKL82422.1"/>
    </source>
</evidence>
<name>A0A0F9I4W3_9ZZZZ</name>
<dbReference type="PIRSF" id="PIRSF028200">
    <property type="entry name" value="UCP028200"/>
    <property type="match status" value="1"/>
</dbReference>
<dbReference type="InterPro" id="IPR016875">
    <property type="entry name" value="UCP028200"/>
</dbReference>
<sequence>MIIKFKIRKVMLNNLKAKKVINACFAISMVFLCSCSASFTYNNLSWLSSFWVDDYIDLNKTQNKQLKQIINTTQAWHRSTQLPAYRQDIQNIKVLFNQTLEAKQLKTQVVLAKQHWQNLLEYAHMPIAELGATLSSEQREELLNNIQIKINDEREEFNEQTPLERKSERLEEQFEYYEQWIGKLNKQQKALIKSTNEQHQDSGALWLEYKQTRLNAAKQVFTNAEITKKEFINQLSTVIKERELYMSDALLKTNEANLDLYINLLYELNSTLNDKQRQSVNDQFDELIETLNDIIEN</sequence>
<dbReference type="EMBL" id="LAZR01022282">
    <property type="protein sequence ID" value="KKL82422.1"/>
    <property type="molecule type" value="Genomic_DNA"/>
</dbReference>
<proteinExistence type="predicted"/>
<protein>
    <recommendedName>
        <fullName evidence="2">Lipoprotein</fullName>
    </recommendedName>
</protein>
<reference evidence="1" key="1">
    <citation type="journal article" date="2015" name="Nature">
        <title>Complex archaea that bridge the gap between prokaryotes and eukaryotes.</title>
        <authorList>
            <person name="Spang A."/>
            <person name="Saw J.H."/>
            <person name="Jorgensen S.L."/>
            <person name="Zaremba-Niedzwiedzka K."/>
            <person name="Martijn J."/>
            <person name="Lind A.E."/>
            <person name="van Eijk R."/>
            <person name="Schleper C."/>
            <person name="Guy L."/>
            <person name="Ettema T.J."/>
        </authorList>
    </citation>
    <scope>NUCLEOTIDE SEQUENCE</scope>
</reference>
<comment type="caution">
    <text evidence="1">The sequence shown here is derived from an EMBL/GenBank/DDBJ whole genome shotgun (WGS) entry which is preliminary data.</text>
</comment>